<gene>
    <name evidence="2" type="ORF">EYH02_02105</name>
</gene>
<name>A0A832YSE3_9CREN</name>
<dbReference type="Proteomes" id="UP000605805">
    <property type="component" value="Unassembled WGS sequence"/>
</dbReference>
<organism evidence="2 3">
    <name type="scientific">Ignisphaera aggregans</name>
    <dbReference type="NCBI Taxonomy" id="334771"/>
    <lineage>
        <taxon>Archaea</taxon>
        <taxon>Thermoproteota</taxon>
        <taxon>Thermoprotei</taxon>
        <taxon>Desulfurococcales</taxon>
        <taxon>Desulfurococcaceae</taxon>
        <taxon>Ignisphaera</taxon>
    </lineage>
</organism>
<proteinExistence type="predicted"/>
<dbReference type="PANTHER" id="PTHR36934">
    <property type="entry name" value="BLR0278 PROTEIN"/>
    <property type="match status" value="1"/>
</dbReference>
<dbReference type="InterPro" id="IPR054485">
    <property type="entry name" value="FlK-like_dom"/>
</dbReference>
<evidence type="ECO:0000259" key="1">
    <source>
        <dbReference type="Pfam" id="PF22636"/>
    </source>
</evidence>
<dbReference type="InterPro" id="IPR029069">
    <property type="entry name" value="HotDog_dom_sf"/>
</dbReference>
<evidence type="ECO:0000313" key="3">
    <source>
        <dbReference type="Proteomes" id="UP000605805"/>
    </source>
</evidence>
<dbReference type="Pfam" id="PF22636">
    <property type="entry name" value="FlK"/>
    <property type="match status" value="1"/>
</dbReference>
<accession>A0A832YSE3</accession>
<dbReference type="InterPro" id="IPR025540">
    <property type="entry name" value="FlK"/>
</dbReference>
<dbReference type="AlphaFoldDB" id="A0A832YSE3"/>
<feature type="domain" description="Fluoroacetyl-CoA-specific thioesterase-like" evidence="1">
    <location>
        <begin position="18"/>
        <end position="121"/>
    </location>
</feature>
<dbReference type="Gene3D" id="3.10.129.10">
    <property type="entry name" value="Hotdog Thioesterase"/>
    <property type="match status" value="1"/>
</dbReference>
<evidence type="ECO:0000313" key="2">
    <source>
        <dbReference type="EMBL" id="HIP56850.1"/>
    </source>
</evidence>
<dbReference type="PANTHER" id="PTHR36934:SF1">
    <property type="entry name" value="THIOESTERASE DOMAIN-CONTAINING PROTEIN"/>
    <property type="match status" value="1"/>
</dbReference>
<dbReference type="SUPFAM" id="SSF54637">
    <property type="entry name" value="Thioesterase/thiol ester dehydrase-isomerase"/>
    <property type="match status" value="1"/>
</dbReference>
<sequence length="136" mass="15322">MIEIPIPVGVVCREEYYVGEEHAASHVGSGDVRVLSTPSMILFMERTSMKCVEGYLPPGFTTVGTLVNVRHLNPAPVNDKILVESRILRVEGRKIVFEVKAVWRDVVIGEGVHERYVVNREKFLDKVRRIQSTTSS</sequence>
<dbReference type="PIRSF" id="PIRSF014972">
    <property type="entry name" value="FlK"/>
    <property type="match status" value="1"/>
</dbReference>
<reference evidence="2" key="1">
    <citation type="journal article" date="2020" name="ISME J.">
        <title>Gammaproteobacteria mediating utilization of methyl-, sulfur- and petroleum organic compounds in deep ocean hydrothermal plumes.</title>
        <authorList>
            <person name="Zhou Z."/>
            <person name="Liu Y."/>
            <person name="Pan J."/>
            <person name="Cron B.R."/>
            <person name="Toner B.M."/>
            <person name="Anantharaman K."/>
            <person name="Breier J.A."/>
            <person name="Dick G.J."/>
            <person name="Li M."/>
        </authorList>
    </citation>
    <scope>NUCLEOTIDE SEQUENCE</scope>
    <source>
        <strain evidence="2">SZUA-1435</strain>
    </source>
</reference>
<protein>
    <submittedName>
        <fullName evidence="2">Thioesterase</fullName>
    </submittedName>
</protein>
<comment type="caution">
    <text evidence="2">The sequence shown here is derived from an EMBL/GenBank/DDBJ whole genome shotgun (WGS) entry which is preliminary data.</text>
</comment>
<dbReference type="EMBL" id="DQTV01000041">
    <property type="protein sequence ID" value="HIP56850.1"/>
    <property type="molecule type" value="Genomic_DNA"/>
</dbReference>